<dbReference type="GO" id="GO:0031207">
    <property type="term" value="C:Sec62/Sec63 complex"/>
    <property type="evidence" value="ECO:0007669"/>
    <property type="project" value="TreeGrafter"/>
</dbReference>
<dbReference type="GO" id="GO:0006614">
    <property type="term" value="P:SRP-dependent cotranslational protein targeting to membrane"/>
    <property type="evidence" value="ECO:0007669"/>
    <property type="project" value="TreeGrafter"/>
</dbReference>
<dbReference type="PRINTS" id="PR00625">
    <property type="entry name" value="JDOMAIN"/>
</dbReference>
<dbReference type="Gene3D" id="1.10.3380.10">
    <property type="entry name" value="Sec63 N-terminal domain-like domain"/>
    <property type="match status" value="1"/>
</dbReference>
<sequence length="657" mass="73700">MANYSYDEAGNMAAYFLLTFLSIILIPLTLSSLMPSKKPQIKSGCQCQACAEQAGNIRRRERGSLLSPKFRRKTFILAAGWALAAFLAYKVTTTEVENKVYDPFEVLGLGSGVDLKTIKSHYKKLSRKFHPDKVKLGVNETIEMVEAKFVEITKAYKSLTDETIRKNWELYGHPDGRQEVSMGIALPKWIVESGNNVWVLGAYGLLFGGALPALVGRWWFGNRDKTKDGVKARSAAAFFKSLNEDSSIDEVVAGFVKAFEWERPKAIVSKRENEFDDLEEQIKKRLGGKWAELRKLAEVMPGEHEMRRRAFILLYAHLLRIPIGNQSLRQEQAELLLQTPTLLNSMLNISVSRNWLQPTLSVMRLHAYLAQAIPPGEDKLKLAQFPGIKPDEAASLAPSEGDEKDSVTGLIDTLEGKADDRVSDIKKVAQRWGRVELVGATLRVFGEKFITPQAYINIVLKLRLSPPGSPHVNGNAKVNGRSDEQREQEFLAGKKDMEDLPDDDGASYAHAPFWPAHRKPSWWVVMSDARSNKIMIAPMKISEIPLGPRYRMYRQQFQGPPHPGFNHWRLHLISDTFVGEEVVHDVEWRVEDPSVVNVVDMGQDDEISDPEEDSLAGQMALMRGGTVRRHGDESDDESTTDDDKDSDSDSSSSSDSD</sequence>
<dbReference type="GO" id="GO:0006620">
    <property type="term" value="P:post-translational protein targeting to endoplasmic reticulum membrane"/>
    <property type="evidence" value="ECO:0007669"/>
    <property type="project" value="TreeGrafter"/>
</dbReference>
<dbReference type="InterPro" id="IPR001623">
    <property type="entry name" value="DnaJ_domain"/>
</dbReference>
<dbReference type="InterPro" id="IPR014756">
    <property type="entry name" value="Ig_E-set"/>
</dbReference>
<reference evidence="12 13" key="1">
    <citation type="journal article" date="2016" name="Mol. Biol. Evol.">
        <title>Comparative Genomics of Early-Diverging Mushroom-Forming Fungi Provides Insights into the Origins of Lignocellulose Decay Capabilities.</title>
        <authorList>
            <person name="Nagy L.G."/>
            <person name="Riley R."/>
            <person name="Tritt A."/>
            <person name="Adam C."/>
            <person name="Daum C."/>
            <person name="Floudas D."/>
            <person name="Sun H."/>
            <person name="Yadav J.S."/>
            <person name="Pangilinan J."/>
            <person name="Larsson K.H."/>
            <person name="Matsuura K."/>
            <person name="Barry K."/>
            <person name="Labutti K."/>
            <person name="Kuo R."/>
            <person name="Ohm R.A."/>
            <person name="Bhattacharya S.S."/>
            <person name="Shirouzu T."/>
            <person name="Yoshinaga Y."/>
            <person name="Martin F.M."/>
            <person name="Grigoriev I.V."/>
            <person name="Hibbett D.S."/>
        </authorList>
    </citation>
    <scope>NUCLEOTIDE SEQUENCE [LARGE SCALE GENOMIC DNA]</scope>
    <source>
        <strain evidence="12 13">L-15889</strain>
    </source>
</reference>
<dbReference type="SMART" id="SM00973">
    <property type="entry name" value="Sec63"/>
    <property type="match status" value="1"/>
</dbReference>
<feature type="region of interest" description="Disordered" evidence="9">
    <location>
        <begin position="603"/>
        <end position="657"/>
    </location>
</feature>
<dbReference type="EMBL" id="KV429081">
    <property type="protein sequence ID" value="KZT66980.1"/>
    <property type="molecule type" value="Genomic_DNA"/>
</dbReference>
<gene>
    <name evidence="12" type="ORF">DAEQUDRAFT_813134</name>
</gene>
<dbReference type="Pfam" id="PF02889">
    <property type="entry name" value="Sec63"/>
    <property type="match status" value="1"/>
</dbReference>
<evidence type="ECO:0000259" key="11">
    <source>
        <dbReference type="PROSITE" id="PS50076"/>
    </source>
</evidence>
<keyword evidence="8" id="KW-0143">Chaperone</keyword>
<evidence type="ECO:0000256" key="5">
    <source>
        <dbReference type="ARBA" id="ARBA00022927"/>
    </source>
</evidence>
<dbReference type="CDD" id="cd06257">
    <property type="entry name" value="DnaJ"/>
    <property type="match status" value="1"/>
</dbReference>
<evidence type="ECO:0000256" key="3">
    <source>
        <dbReference type="ARBA" id="ARBA00022692"/>
    </source>
</evidence>
<dbReference type="SMART" id="SM00271">
    <property type="entry name" value="DnaJ"/>
    <property type="match status" value="1"/>
</dbReference>
<protein>
    <recommendedName>
        <fullName evidence="11">J domain-containing protein</fullName>
    </recommendedName>
</protein>
<dbReference type="FunFam" id="1.10.287.110:FF:000039">
    <property type="entry name" value="Protein translocation complex component (Npl1)"/>
    <property type="match status" value="1"/>
</dbReference>
<proteinExistence type="predicted"/>
<organism evidence="12 13">
    <name type="scientific">Daedalea quercina L-15889</name>
    <dbReference type="NCBI Taxonomy" id="1314783"/>
    <lineage>
        <taxon>Eukaryota</taxon>
        <taxon>Fungi</taxon>
        <taxon>Dikarya</taxon>
        <taxon>Basidiomycota</taxon>
        <taxon>Agaricomycotina</taxon>
        <taxon>Agaricomycetes</taxon>
        <taxon>Polyporales</taxon>
        <taxon>Fomitopsis</taxon>
    </lineage>
</organism>
<dbReference type="PANTHER" id="PTHR24075">
    <property type="entry name" value="SEC63 DOMAIN-CONTAINING"/>
    <property type="match status" value="1"/>
</dbReference>
<dbReference type="PROSITE" id="PS50076">
    <property type="entry name" value="DNAJ_2"/>
    <property type="match status" value="1"/>
</dbReference>
<dbReference type="PANTHER" id="PTHR24075:SF0">
    <property type="entry name" value="TRANSLOCATION PROTEIN SEC63 HOMOLOG"/>
    <property type="match status" value="1"/>
</dbReference>
<dbReference type="SUPFAM" id="SSF46565">
    <property type="entry name" value="Chaperone J-domain"/>
    <property type="match status" value="1"/>
</dbReference>
<keyword evidence="6 10" id="KW-1133">Transmembrane helix</keyword>
<dbReference type="AlphaFoldDB" id="A0A165NHJ8"/>
<accession>A0A165NHJ8</accession>
<dbReference type="InterPro" id="IPR035892">
    <property type="entry name" value="C2_domain_sf"/>
</dbReference>
<comment type="subcellular location">
    <subcellularLocation>
        <location evidence="1">Endoplasmic reticulum membrane</location>
        <topology evidence="1">Multi-pass membrane protein</topology>
    </subcellularLocation>
</comment>
<dbReference type="SUPFAM" id="SSF158702">
    <property type="entry name" value="Sec63 N-terminal domain-like"/>
    <property type="match status" value="1"/>
</dbReference>
<evidence type="ECO:0000256" key="2">
    <source>
        <dbReference type="ARBA" id="ARBA00022448"/>
    </source>
</evidence>
<evidence type="ECO:0000256" key="9">
    <source>
        <dbReference type="SAM" id="MobiDB-lite"/>
    </source>
</evidence>
<feature type="domain" description="J" evidence="11">
    <location>
        <begin position="102"/>
        <end position="172"/>
    </location>
</feature>
<dbReference type="InterPro" id="IPR036869">
    <property type="entry name" value="J_dom_sf"/>
</dbReference>
<evidence type="ECO:0000256" key="8">
    <source>
        <dbReference type="ARBA" id="ARBA00023186"/>
    </source>
</evidence>
<keyword evidence="13" id="KW-1185">Reference proteome</keyword>
<feature type="transmembrane region" description="Helical" evidence="10">
    <location>
        <begin position="12"/>
        <end position="33"/>
    </location>
</feature>
<dbReference type="GO" id="GO:0008320">
    <property type="term" value="F:protein transmembrane transporter activity"/>
    <property type="evidence" value="ECO:0007669"/>
    <property type="project" value="TreeGrafter"/>
</dbReference>
<keyword evidence="7 10" id="KW-0472">Membrane</keyword>
<feature type="compositionally biased region" description="Acidic residues" evidence="9">
    <location>
        <begin position="603"/>
        <end position="614"/>
    </location>
</feature>
<keyword evidence="4" id="KW-0256">Endoplasmic reticulum</keyword>
<keyword evidence="5" id="KW-0653">Protein transport</keyword>
<evidence type="ECO:0000256" key="1">
    <source>
        <dbReference type="ARBA" id="ARBA00004477"/>
    </source>
</evidence>
<dbReference type="STRING" id="1314783.A0A165NHJ8"/>
<dbReference type="Gene3D" id="1.10.287.110">
    <property type="entry name" value="DnaJ domain"/>
    <property type="match status" value="1"/>
</dbReference>
<dbReference type="OrthoDB" id="1734229at2759"/>
<feature type="transmembrane region" description="Helical" evidence="10">
    <location>
        <begin position="74"/>
        <end position="92"/>
    </location>
</feature>
<dbReference type="Gene3D" id="2.60.40.150">
    <property type="entry name" value="C2 domain"/>
    <property type="match status" value="1"/>
</dbReference>
<keyword evidence="2" id="KW-0813">Transport</keyword>
<name>A0A165NHJ8_9APHY</name>
<dbReference type="Proteomes" id="UP000076727">
    <property type="component" value="Unassembled WGS sequence"/>
</dbReference>
<evidence type="ECO:0000256" key="10">
    <source>
        <dbReference type="SAM" id="Phobius"/>
    </source>
</evidence>
<feature type="compositionally biased region" description="Acidic residues" evidence="9">
    <location>
        <begin position="633"/>
        <end position="648"/>
    </location>
</feature>
<evidence type="ECO:0000256" key="7">
    <source>
        <dbReference type="ARBA" id="ARBA00023136"/>
    </source>
</evidence>
<dbReference type="SUPFAM" id="SSF81296">
    <property type="entry name" value="E set domains"/>
    <property type="match status" value="1"/>
</dbReference>
<dbReference type="InterPro" id="IPR004179">
    <property type="entry name" value="Sec63-dom"/>
</dbReference>
<dbReference type="GO" id="GO:0003723">
    <property type="term" value="F:RNA binding"/>
    <property type="evidence" value="ECO:0007669"/>
    <property type="project" value="TreeGrafter"/>
</dbReference>
<dbReference type="Pfam" id="PF00226">
    <property type="entry name" value="DnaJ"/>
    <property type="match status" value="1"/>
</dbReference>
<evidence type="ECO:0000313" key="12">
    <source>
        <dbReference type="EMBL" id="KZT66980.1"/>
    </source>
</evidence>
<keyword evidence="3 10" id="KW-0812">Transmembrane</keyword>
<feature type="transmembrane region" description="Helical" evidence="10">
    <location>
        <begin position="197"/>
        <end position="220"/>
    </location>
</feature>
<evidence type="ECO:0000256" key="6">
    <source>
        <dbReference type="ARBA" id="ARBA00022989"/>
    </source>
</evidence>
<evidence type="ECO:0000256" key="4">
    <source>
        <dbReference type="ARBA" id="ARBA00022824"/>
    </source>
</evidence>
<evidence type="ECO:0000313" key="13">
    <source>
        <dbReference type="Proteomes" id="UP000076727"/>
    </source>
</evidence>